<accession>V4C499</accession>
<dbReference type="AlphaFoldDB" id="V4C499"/>
<feature type="region of interest" description="Disordered" evidence="1">
    <location>
        <begin position="31"/>
        <end position="201"/>
    </location>
</feature>
<proteinExistence type="predicted"/>
<evidence type="ECO:0000256" key="1">
    <source>
        <dbReference type="SAM" id="MobiDB-lite"/>
    </source>
</evidence>
<protein>
    <submittedName>
        <fullName evidence="2">Uncharacterized protein</fullName>
    </submittedName>
</protein>
<dbReference type="OrthoDB" id="26679at2759"/>
<feature type="compositionally biased region" description="Polar residues" evidence="1">
    <location>
        <begin position="107"/>
        <end position="117"/>
    </location>
</feature>
<organism evidence="2 3">
    <name type="scientific">Lottia gigantea</name>
    <name type="common">Giant owl limpet</name>
    <dbReference type="NCBI Taxonomy" id="225164"/>
    <lineage>
        <taxon>Eukaryota</taxon>
        <taxon>Metazoa</taxon>
        <taxon>Spiralia</taxon>
        <taxon>Lophotrochozoa</taxon>
        <taxon>Mollusca</taxon>
        <taxon>Gastropoda</taxon>
        <taxon>Patellogastropoda</taxon>
        <taxon>Lottioidea</taxon>
        <taxon>Lottiidae</taxon>
        <taxon>Lottia</taxon>
    </lineage>
</organism>
<dbReference type="EMBL" id="KB201474">
    <property type="protein sequence ID" value="ESO96354.1"/>
    <property type="molecule type" value="Genomic_DNA"/>
</dbReference>
<gene>
    <name evidence="2" type="ORF">LOTGIDRAFT_176599</name>
</gene>
<keyword evidence="3" id="KW-1185">Reference proteome</keyword>
<name>V4C499_LOTGI</name>
<feature type="compositionally biased region" description="Basic and acidic residues" evidence="1">
    <location>
        <begin position="118"/>
        <end position="130"/>
    </location>
</feature>
<dbReference type="CTD" id="20243868"/>
<dbReference type="KEGG" id="lgi:LOTGIDRAFT_176599"/>
<reference evidence="2 3" key="1">
    <citation type="journal article" date="2013" name="Nature">
        <title>Insights into bilaterian evolution from three spiralian genomes.</title>
        <authorList>
            <person name="Simakov O."/>
            <person name="Marletaz F."/>
            <person name="Cho S.J."/>
            <person name="Edsinger-Gonzales E."/>
            <person name="Havlak P."/>
            <person name="Hellsten U."/>
            <person name="Kuo D.H."/>
            <person name="Larsson T."/>
            <person name="Lv J."/>
            <person name="Arendt D."/>
            <person name="Savage R."/>
            <person name="Osoegawa K."/>
            <person name="de Jong P."/>
            <person name="Grimwood J."/>
            <person name="Chapman J.A."/>
            <person name="Shapiro H."/>
            <person name="Aerts A."/>
            <person name="Otillar R.P."/>
            <person name="Terry A.Y."/>
            <person name="Boore J.L."/>
            <person name="Grigoriev I.V."/>
            <person name="Lindberg D.R."/>
            <person name="Seaver E.C."/>
            <person name="Weisblat D.A."/>
            <person name="Putnam N.H."/>
            <person name="Rokhsar D.S."/>
        </authorList>
    </citation>
    <scope>NUCLEOTIDE SEQUENCE [LARGE SCALE GENOMIC DNA]</scope>
</reference>
<evidence type="ECO:0000313" key="2">
    <source>
        <dbReference type="EMBL" id="ESO96354.1"/>
    </source>
</evidence>
<sequence length="363" mass="39929">MDSMRPSRSTTVDSLRSEVDSMCSCGALSRDTSVHDLLGNPKSGNSTPQKHSEVPTFEEESHHSLMRDPEYVSQTAENVPESPSSSQKSEKPVDDIIPNVLDYADSFKTNSITSTEVTAHDAETKSDISKDTTLQSHEAKTDANSSPTDGQTADLESVETEGESSKVQRSDANDASVRQEEADPKDLQKTESDSKLDNLNAEADVVAKGNVDKMADEKLSVNTSIASDVPSAQFSPLKTSAQHLNNFVNYATGLFRNASEDNIVKDVHDMKLNQTDSKQPTLVIKGDKPCEVENAIKLADKPDLFQNLDKLIPKPQSGFDDPPLYLCLRVGQPKFKEVSQTCPIESYRGNKKKPEYWFSIPRD</sequence>
<feature type="compositionally biased region" description="Basic and acidic residues" evidence="1">
    <location>
        <begin position="59"/>
        <end position="70"/>
    </location>
</feature>
<feature type="compositionally biased region" description="Basic and acidic residues" evidence="1">
    <location>
        <begin position="163"/>
        <end position="196"/>
    </location>
</feature>
<dbReference type="GeneID" id="20243868"/>
<feature type="non-terminal residue" evidence="2">
    <location>
        <position position="363"/>
    </location>
</feature>
<evidence type="ECO:0000313" key="3">
    <source>
        <dbReference type="Proteomes" id="UP000030746"/>
    </source>
</evidence>
<dbReference type="RefSeq" id="XP_009052958.1">
    <property type="nucleotide sequence ID" value="XM_009054710.1"/>
</dbReference>
<feature type="compositionally biased region" description="Polar residues" evidence="1">
    <location>
        <begin position="131"/>
        <end position="151"/>
    </location>
</feature>
<dbReference type="HOGENOM" id="CLU_764130_0_0_1"/>
<dbReference type="Proteomes" id="UP000030746">
    <property type="component" value="Unassembled WGS sequence"/>
</dbReference>